<name>A0AA96ZY94_9EURY</name>
<accession>A0AA96ZY94</accession>
<dbReference type="KEGG" id="mees:MmiEs2_00860"/>
<dbReference type="PANTHER" id="PTHR34293">
    <property type="entry name" value="HTH-TYPE TRANSCRIPTIONAL REGULATOR TRMBL2"/>
    <property type="match status" value="1"/>
</dbReference>
<dbReference type="EMBL" id="CP131062">
    <property type="protein sequence ID" value="WNY27907.1"/>
    <property type="molecule type" value="Genomic_DNA"/>
</dbReference>
<feature type="domain" description="Transcription regulator TrmB N-terminal" evidence="1">
    <location>
        <begin position="14"/>
        <end position="81"/>
    </location>
</feature>
<dbReference type="Gene3D" id="1.10.10.10">
    <property type="entry name" value="Winged helix-like DNA-binding domain superfamily/Winged helix DNA-binding domain"/>
    <property type="match status" value="1"/>
</dbReference>
<dbReference type="InterPro" id="IPR036388">
    <property type="entry name" value="WH-like_DNA-bd_sf"/>
</dbReference>
<dbReference type="Proteomes" id="UP001302662">
    <property type="component" value="Chromosome"/>
</dbReference>
<proteinExistence type="predicted"/>
<dbReference type="RefSeq" id="WP_316559479.1">
    <property type="nucleotide sequence ID" value="NZ_CP131062.1"/>
</dbReference>
<evidence type="ECO:0000313" key="2">
    <source>
        <dbReference type="EMBL" id="WNY27907.1"/>
    </source>
</evidence>
<reference evidence="2 3" key="1">
    <citation type="submission" date="2023-07" db="EMBL/GenBank/DDBJ databases">
        <title>Closed genome sequence of Methanimicrococcus sp. Es2.</title>
        <authorList>
            <person name="Protasov E."/>
            <person name="Platt K."/>
            <person name="Reeh H."/>
            <person name="Poehlein A."/>
            <person name="Daniel R."/>
            <person name="Brune A."/>
        </authorList>
    </citation>
    <scope>NUCLEOTIDE SEQUENCE [LARGE SCALE GENOMIC DNA]</scope>
    <source>
        <strain evidence="2 3">Es2</strain>
    </source>
</reference>
<evidence type="ECO:0000259" key="1">
    <source>
        <dbReference type="Pfam" id="PF01978"/>
    </source>
</evidence>
<dbReference type="AlphaFoldDB" id="A0AA96ZY94"/>
<dbReference type="InterPro" id="IPR002831">
    <property type="entry name" value="Tscrpt_reg_TrmB_N"/>
</dbReference>
<dbReference type="InterPro" id="IPR036390">
    <property type="entry name" value="WH_DNA-bd_sf"/>
</dbReference>
<organism evidence="2 3">
    <name type="scientific">Methanimicrococcus stummii</name>
    <dbReference type="NCBI Taxonomy" id="3028294"/>
    <lineage>
        <taxon>Archaea</taxon>
        <taxon>Methanobacteriati</taxon>
        <taxon>Methanobacteriota</taxon>
        <taxon>Stenosarchaea group</taxon>
        <taxon>Methanomicrobia</taxon>
        <taxon>Methanosarcinales</taxon>
        <taxon>Methanosarcinaceae</taxon>
        <taxon>Methanimicrococcus</taxon>
    </lineage>
</organism>
<dbReference type="SUPFAM" id="SSF46785">
    <property type="entry name" value="Winged helix' DNA-binding domain"/>
    <property type="match status" value="1"/>
</dbReference>
<protein>
    <recommendedName>
        <fullName evidence="1">Transcription regulator TrmB N-terminal domain-containing protein</fullName>
    </recommendedName>
</protein>
<dbReference type="PANTHER" id="PTHR34293:SF1">
    <property type="entry name" value="HTH-TYPE TRANSCRIPTIONAL REGULATOR TRMBL2"/>
    <property type="match status" value="1"/>
</dbReference>
<gene>
    <name evidence="2" type="ORF">MmiEs2_00860</name>
</gene>
<dbReference type="Pfam" id="PF01978">
    <property type="entry name" value="TrmB"/>
    <property type="match status" value="1"/>
</dbReference>
<dbReference type="GeneID" id="85196537"/>
<sequence length="288" mass="33378">MRLSGKSGELVYNLKKLGLSENEAKAYVALVFRKESSAREIHEFTEIPRAKVYEVLDGLVEKRYAEVLHGTPVHYKATEPEELVRMLREDFEEITATILKDFEEIEYVGPDQIQDASFILYLRSEFTIRKKINELLDETRKNIIILSSSAEPLKKIESDLISVKKRLNMIILVNDVKEFDNFSLPVMQYPPSVQSLLVELEDSHLANQRCFIITDVKKAIAIGSDESKMEAHFISQPVIDFLYKSIYYFIVNADKIELPEEFFEPQQIEEKSDKKTSKRCVCKKQNKN</sequence>
<dbReference type="InterPro" id="IPR051797">
    <property type="entry name" value="TrmB-like"/>
</dbReference>
<evidence type="ECO:0000313" key="3">
    <source>
        <dbReference type="Proteomes" id="UP001302662"/>
    </source>
</evidence>
<keyword evidence="3" id="KW-1185">Reference proteome</keyword>